<keyword evidence="1" id="KW-1133">Transmembrane helix</keyword>
<dbReference type="EMBL" id="JAWXYG010000005">
    <property type="protein sequence ID" value="KAK4271636.1"/>
    <property type="molecule type" value="Genomic_DNA"/>
</dbReference>
<dbReference type="InterPro" id="IPR006747">
    <property type="entry name" value="DUF599"/>
</dbReference>
<feature type="transmembrane region" description="Helical" evidence="1">
    <location>
        <begin position="116"/>
        <end position="135"/>
    </location>
</feature>
<feature type="transmembrane region" description="Helical" evidence="1">
    <location>
        <begin position="7"/>
        <end position="29"/>
    </location>
</feature>
<proteinExistence type="predicted"/>
<feature type="transmembrane region" description="Helical" evidence="1">
    <location>
        <begin position="73"/>
        <end position="95"/>
    </location>
</feature>
<keyword evidence="1" id="KW-0472">Membrane</keyword>
<name>A0AAE1JMQ0_9FABA</name>
<dbReference type="AlphaFoldDB" id="A0AAE1JMQ0"/>
<comment type="caution">
    <text evidence="2">The sequence shown here is derived from an EMBL/GenBank/DDBJ whole genome shotgun (WGS) entry which is preliminary data.</text>
</comment>
<keyword evidence="1" id="KW-0812">Transmembrane</keyword>
<gene>
    <name evidence="2" type="ORF">QN277_020299</name>
</gene>
<sequence>MKFHKEYLDLILVPCGLLVMFAYHLFLLYRYLHRPHTTTKGFEDYDKRAWVERIMQAENRDMTTALSVIQSNITAATFMASVALTLCALIGAWISNGSNKFFQSALIYGDINPTTISIKYICLLICFLLAFSFFVQSIRHFVHATYLISTPDCFIPVSSVETAVIRGDHFWLLGLRAIYFALDLLLWFFGPIPMFVSSVAMVIILHNVDSNSRPMHNTRAQGSQLQKAKLEGYAGIKK</sequence>
<reference evidence="2" key="1">
    <citation type="submission" date="2023-10" db="EMBL/GenBank/DDBJ databases">
        <title>Chromosome-level genome of the transformable northern wattle, Acacia crassicarpa.</title>
        <authorList>
            <person name="Massaro I."/>
            <person name="Sinha N.R."/>
            <person name="Poethig S."/>
            <person name="Leichty A.R."/>
        </authorList>
    </citation>
    <scope>NUCLEOTIDE SEQUENCE</scope>
    <source>
        <strain evidence="2">Acra3RX</strain>
        <tissue evidence="2">Leaf</tissue>
    </source>
</reference>
<dbReference type="PANTHER" id="PTHR31168">
    <property type="entry name" value="OS02G0292800 PROTEIN"/>
    <property type="match status" value="1"/>
</dbReference>
<dbReference type="PANTHER" id="PTHR31168:SF21">
    <property type="entry name" value="EMB|CAB89385.1"/>
    <property type="match status" value="1"/>
</dbReference>
<keyword evidence="3" id="KW-1185">Reference proteome</keyword>
<protein>
    <recommendedName>
        <fullName evidence="4">DUF599 domain-containing protein</fullName>
    </recommendedName>
</protein>
<dbReference type="Pfam" id="PF04654">
    <property type="entry name" value="DUF599"/>
    <property type="match status" value="1"/>
</dbReference>
<evidence type="ECO:0008006" key="4">
    <source>
        <dbReference type="Google" id="ProtNLM"/>
    </source>
</evidence>
<organism evidence="2 3">
    <name type="scientific">Acacia crassicarpa</name>
    <name type="common">northern wattle</name>
    <dbReference type="NCBI Taxonomy" id="499986"/>
    <lineage>
        <taxon>Eukaryota</taxon>
        <taxon>Viridiplantae</taxon>
        <taxon>Streptophyta</taxon>
        <taxon>Embryophyta</taxon>
        <taxon>Tracheophyta</taxon>
        <taxon>Spermatophyta</taxon>
        <taxon>Magnoliopsida</taxon>
        <taxon>eudicotyledons</taxon>
        <taxon>Gunneridae</taxon>
        <taxon>Pentapetalae</taxon>
        <taxon>rosids</taxon>
        <taxon>fabids</taxon>
        <taxon>Fabales</taxon>
        <taxon>Fabaceae</taxon>
        <taxon>Caesalpinioideae</taxon>
        <taxon>mimosoid clade</taxon>
        <taxon>Acacieae</taxon>
        <taxon>Acacia</taxon>
    </lineage>
</organism>
<evidence type="ECO:0000313" key="2">
    <source>
        <dbReference type="EMBL" id="KAK4271636.1"/>
    </source>
</evidence>
<evidence type="ECO:0000313" key="3">
    <source>
        <dbReference type="Proteomes" id="UP001293593"/>
    </source>
</evidence>
<dbReference type="Proteomes" id="UP001293593">
    <property type="component" value="Unassembled WGS sequence"/>
</dbReference>
<feature type="transmembrane region" description="Helical" evidence="1">
    <location>
        <begin position="177"/>
        <end position="205"/>
    </location>
</feature>
<evidence type="ECO:0000256" key="1">
    <source>
        <dbReference type="SAM" id="Phobius"/>
    </source>
</evidence>
<accession>A0AAE1JMQ0</accession>